<name>A0A0U0QVZ9_MYCTX</name>
<organism evidence="2 3">
    <name type="scientific">Mycobacterium tuberculosis</name>
    <dbReference type="NCBI Taxonomy" id="1773"/>
    <lineage>
        <taxon>Bacteria</taxon>
        <taxon>Bacillati</taxon>
        <taxon>Actinomycetota</taxon>
        <taxon>Actinomycetes</taxon>
        <taxon>Mycobacteriales</taxon>
        <taxon>Mycobacteriaceae</taxon>
        <taxon>Mycobacterium</taxon>
        <taxon>Mycobacterium tuberculosis complex</taxon>
    </lineage>
</organism>
<feature type="compositionally biased region" description="Basic and acidic residues" evidence="1">
    <location>
        <begin position="85"/>
        <end position="104"/>
    </location>
</feature>
<reference evidence="3" key="1">
    <citation type="submission" date="2015-03" db="EMBL/GenBank/DDBJ databases">
        <authorList>
            <consortium name="Pathogen Informatics"/>
        </authorList>
    </citation>
    <scope>NUCLEOTIDE SEQUENCE [LARGE SCALE GENOMIC DNA]</scope>
    <source>
        <strain evidence="3">K00500041</strain>
    </source>
</reference>
<dbReference type="Proteomes" id="UP000038802">
    <property type="component" value="Unassembled WGS sequence"/>
</dbReference>
<dbReference type="AlphaFoldDB" id="A0A0U0QVZ9"/>
<gene>
    <name evidence="2" type="ORF">ERS007703_01511</name>
</gene>
<feature type="region of interest" description="Disordered" evidence="1">
    <location>
        <begin position="1"/>
        <end position="104"/>
    </location>
</feature>
<dbReference type="EMBL" id="CSAE01000129">
    <property type="protein sequence ID" value="COV49628.1"/>
    <property type="molecule type" value="Genomic_DNA"/>
</dbReference>
<accession>A0A0U0QVZ9</accession>
<evidence type="ECO:0000256" key="1">
    <source>
        <dbReference type="SAM" id="MobiDB-lite"/>
    </source>
</evidence>
<evidence type="ECO:0000313" key="3">
    <source>
        <dbReference type="Proteomes" id="UP000038802"/>
    </source>
</evidence>
<sequence length="104" mass="10919">MRGGHGRMQRHEIAGVVGGAQHGGRHVDKLLGTAAPRHATGGVAPSTADPRGDRPGGQQAGPPDSAVTGDPKAWILLTATQRRQGVREAGRPREGDHRFDDHVN</sequence>
<proteinExistence type="predicted"/>
<protein>
    <submittedName>
        <fullName evidence="2">Uncharacterized protein</fullName>
    </submittedName>
</protein>
<evidence type="ECO:0000313" key="2">
    <source>
        <dbReference type="EMBL" id="COV49628.1"/>
    </source>
</evidence>